<reference evidence="3" key="1">
    <citation type="journal article" date="2014" name="Int. J. Syst. Evol. Microbiol.">
        <title>Complete genome sequence of Corynebacterium casei LMG S-19264T (=DSM 44701T), isolated from a smear-ripened cheese.</title>
        <authorList>
            <consortium name="US DOE Joint Genome Institute (JGI-PGF)"/>
            <person name="Walter F."/>
            <person name="Albersmeier A."/>
            <person name="Kalinowski J."/>
            <person name="Ruckert C."/>
        </authorList>
    </citation>
    <scope>NUCLEOTIDE SEQUENCE</scope>
    <source>
        <strain evidence="3">KCTC 32337</strain>
    </source>
</reference>
<keyword evidence="2" id="KW-1133">Transmembrane helix</keyword>
<comment type="caution">
    <text evidence="3">The sequence shown here is derived from an EMBL/GenBank/DDBJ whole genome shotgun (WGS) entry which is preliminary data.</text>
</comment>
<organism evidence="3 4">
    <name type="scientific">Paraglaciecola chathamensis</name>
    <dbReference type="NCBI Taxonomy" id="368405"/>
    <lineage>
        <taxon>Bacteria</taxon>
        <taxon>Pseudomonadati</taxon>
        <taxon>Pseudomonadota</taxon>
        <taxon>Gammaproteobacteria</taxon>
        <taxon>Alteromonadales</taxon>
        <taxon>Alteromonadaceae</taxon>
        <taxon>Paraglaciecola</taxon>
    </lineage>
</organism>
<dbReference type="AlphaFoldDB" id="A0A8H9IDT6"/>
<dbReference type="InterPro" id="IPR006747">
    <property type="entry name" value="DUF599"/>
</dbReference>
<reference evidence="3" key="2">
    <citation type="submission" date="2020-09" db="EMBL/GenBank/DDBJ databases">
        <authorList>
            <person name="Sun Q."/>
            <person name="Kim S."/>
        </authorList>
    </citation>
    <scope>NUCLEOTIDE SEQUENCE</scope>
    <source>
        <strain evidence="3">KCTC 32337</strain>
    </source>
</reference>
<keyword evidence="2" id="KW-0472">Membrane</keyword>
<evidence type="ECO:0008006" key="5">
    <source>
        <dbReference type="Google" id="ProtNLM"/>
    </source>
</evidence>
<evidence type="ECO:0000313" key="3">
    <source>
        <dbReference type="EMBL" id="GGZ58276.1"/>
    </source>
</evidence>
<dbReference type="EMBL" id="BMZC01000004">
    <property type="protein sequence ID" value="GGZ58276.1"/>
    <property type="molecule type" value="Genomic_DNA"/>
</dbReference>
<proteinExistence type="predicted"/>
<feature type="transmembrane region" description="Helical" evidence="2">
    <location>
        <begin position="111"/>
        <end position="136"/>
    </location>
</feature>
<keyword evidence="2" id="KW-0812">Transmembrane</keyword>
<evidence type="ECO:0000256" key="2">
    <source>
        <dbReference type="SAM" id="Phobius"/>
    </source>
</evidence>
<dbReference type="RefSeq" id="WP_191865672.1">
    <property type="nucleotide sequence ID" value="NZ_BMZC01000004.1"/>
</dbReference>
<feature type="transmembrane region" description="Helical" evidence="2">
    <location>
        <begin position="192"/>
        <end position="220"/>
    </location>
</feature>
<feature type="compositionally biased region" description="Polar residues" evidence="1">
    <location>
        <begin position="255"/>
        <end position="264"/>
    </location>
</feature>
<dbReference type="PANTHER" id="PTHR31881">
    <property type="match status" value="1"/>
</dbReference>
<protein>
    <recommendedName>
        <fullName evidence="5">DUF599 domain-containing protein</fullName>
    </recommendedName>
</protein>
<feature type="transmembrane region" description="Helical" evidence="2">
    <location>
        <begin position="80"/>
        <end position="99"/>
    </location>
</feature>
<evidence type="ECO:0000256" key="1">
    <source>
        <dbReference type="SAM" id="MobiDB-lite"/>
    </source>
</evidence>
<gene>
    <name evidence="3" type="ORF">GCM10011274_15260</name>
</gene>
<sequence length="264" mass="30006">MDDLKNIVLLLSWVDYLGIALFFSCWMGYRFVLERGEIGRKGLIGITHEYRLQWAMESAAREIPVACAGLTSNLMASVSFYASTTIYIIAGLFALVGSVERLLSFSEDMPFAQAVSSGLIELKLILLIFIFVNAYFKFTWSLRQFNFLCILIGGSPYHGNMPSEEYRVKTAKRMARVNSCAGNEFNRGIRSYYYGIAASTWFLHPVAFIVATIWVTYILYVRDFHSPVLEILRDTYPPELRNYTQGSDEKGVNKQEGSVQQPSR</sequence>
<dbReference type="PANTHER" id="PTHR31881:SF6">
    <property type="entry name" value="OS09G0494600 PROTEIN"/>
    <property type="match status" value="1"/>
</dbReference>
<dbReference type="Proteomes" id="UP000622604">
    <property type="component" value="Unassembled WGS sequence"/>
</dbReference>
<evidence type="ECO:0000313" key="4">
    <source>
        <dbReference type="Proteomes" id="UP000622604"/>
    </source>
</evidence>
<dbReference type="Pfam" id="PF04654">
    <property type="entry name" value="DUF599"/>
    <property type="match status" value="1"/>
</dbReference>
<feature type="region of interest" description="Disordered" evidence="1">
    <location>
        <begin position="242"/>
        <end position="264"/>
    </location>
</feature>
<feature type="transmembrane region" description="Helical" evidence="2">
    <location>
        <begin position="7"/>
        <end position="29"/>
    </location>
</feature>
<name>A0A8H9IDT6_9ALTE</name>
<accession>A0A8H9IDT6</accession>